<comment type="similarity">
    <text evidence="1 9 10">Belongs to the acetokinase family.</text>
</comment>
<dbReference type="AlphaFoldDB" id="A0AAD0AD29"/>
<dbReference type="Pfam" id="PF00871">
    <property type="entry name" value="Acetate_kinase"/>
    <property type="match status" value="1"/>
</dbReference>
<evidence type="ECO:0000256" key="4">
    <source>
        <dbReference type="ARBA" id="ARBA00022723"/>
    </source>
</evidence>
<evidence type="ECO:0000256" key="5">
    <source>
        <dbReference type="ARBA" id="ARBA00022741"/>
    </source>
</evidence>
<keyword evidence="2 9" id="KW-0963">Cytoplasm</keyword>
<feature type="active site" description="Proton donor/acceptor" evidence="9">
    <location>
        <position position="196"/>
    </location>
</feature>
<dbReference type="PRINTS" id="PR00471">
    <property type="entry name" value="ACETATEKNASE"/>
</dbReference>
<keyword evidence="3 9" id="KW-0808">Transferase</keyword>
<name>A0AAD0AD29_FAUOS</name>
<organism evidence="11">
    <name type="scientific">Faucicola osloensis</name>
    <name type="common">Moraxella osloensis</name>
    <dbReference type="NCBI Taxonomy" id="34062"/>
    <lineage>
        <taxon>Bacteria</taxon>
        <taxon>Pseudomonadati</taxon>
        <taxon>Pseudomonadota</taxon>
        <taxon>Gammaproteobacteria</taxon>
        <taxon>Moraxellales</taxon>
        <taxon>Moraxellaceae</taxon>
        <taxon>Faucicola</taxon>
    </lineage>
</organism>
<dbReference type="SUPFAM" id="SSF53067">
    <property type="entry name" value="Actin-like ATPase domain"/>
    <property type="match status" value="2"/>
</dbReference>
<feature type="binding site" evidence="9">
    <location>
        <position position="428"/>
    </location>
    <ligand>
        <name>Mg(2+)</name>
        <dbReference type="ChEBI" id="CHEBI:18420"/>
    </ligand>
</feature>
<comment type="subcellular location">
    <subcellularLocation>
        <location evidence="9">Cytoplasm</location>
    </subcellularLocation>
</comment>
<keyword evidence="7 9" id="KW-0067">ATP-binding</keyword>
<dbReference type="Gene3D" id="3.30.420.40">
    <property type="match status" value="2"/>
</dbReference>
<keyword evidence="6 9" id="KW-0418">Kinase</keyword>
<dbReference type="HAMAP" id="MF_00020">
    <property type="entry name" value="Acetate_kinase"/>
    <property type="match status" value="1"/>
</dbReference>
<feature type="site" description="Transition state stabilizer" evidence="9">
    <location>
        <position position="287"/>
    </location>
</feature>
<dbReference type="InterPro" id="IPR023865">
    <property type="entry name" value="Aliphatic_acid_kinase_CS"/>
</dbReference>
<feature type="site" description="Transition state stabilizer" evidence="9">
    <location>
        <position position="227"/>
    </location>
</feature>
<dbReference type="InterPro" id="IPR004372">
    <property type="entry name" value="Ac/propionate_kinase"/>
</dbReference>
<evidence type="ECO:0000256" key="8">
    <source>
        <dbReference type="ARBA" id="ARBA00022842"/>
    </source>
</evidence>
<comment type="pathway">
    <text evidence="9">Metabolic intermediate biosynthesis; acetyl-CoA biosynthesis; acetyl-CoA from acetate: step 1/2.</text>
</comment>
<accession>A0AAD0AD29</accession>
<evidence type="ECO:0000256" key="2">
    <source>
        <dbReference type="ARBA" id="ARBA00022490"/>
    </source>
</evidence>
<dbReference type="InterPro" id="IPR043129">
    <property type="entry name" value="ATPase_NBD"/>
</dbReference>
<feature type="binding site" evidence="9">
    <location>
        <begin position="328"/>
        <end position="330"/>
    </location>
    <ligand>
        <name>ATP</name>
        <dbReference type="ChEBI" id="CHEBI:30616"/>
    </ligand>
</feature>
<dbReference type="InterPro" id="IPR000890">
    <property type="entry name" value="Aliphatic_acid_kin_short-chain"/>
</dbReference>
<dbReference type="GO" id="GO:0006083">
    <property type="term" value="P:acetate metabolic process"/>
    <property type="evidence" value="ECO:0007669"/>
    <property type="project" value="TreeGrafter"/>
</dbReference>
<evidence type="ECO:0000256" key="10">
    <source>
        <dbReference type="RuleBase" id="RU003835"/>
    </source>
</evidence>
<proteinExistence type="inferred from homology"/>
<keyword evidence="4 9" id="KW-0479">Metal-binding</keyword>
<dbReference type="GO" id="GO:0006085">
    <property type="term" value="P:acetyl-CoA biosynthetic process"/>
    <property type="evidence" value="ECO:0007669"/>
    <property type="project" value="UniProtKB-UniRule"/>
</dbReference>
<feature type="binding site" evidence="9">
    <location>
        <position position="139"/>
    </location>
    <ligand>
        <name>substrate</name>
    </ligand>
</feature>
<dbReference type="GO" id="GO:0008776">
    <property type="term" value="F:acetate kinase activity"/>
    <property type="evidence" value="ECO:0007669"/>
    <property type="project" value="UniProtKB-UniRule"/>
</dbReference>
<comment type="catalytic activity">
    <reaction evidence="9">
        <text>acetate + ATP = acetyl phosphate + ADP</text>
        <dbReference type="Rhea" id="RHEA:11352"/>
        <dbReference type="ChEBI" id="CHEBI:22191"/>
        <dbReference type="ChEBI" id="CHEBI:30089"/>
        <dbReference type="ChEBI" id="CHEBI:30616"/>
        <dbReference type="ChEBI" id="CHEBI:456216"/>
        <dbReference type="EC" id="2.7.2.1"/>
    </reaction>
</comment>
<evidence type="ECO:0000256" key="3">
    <source>
        <dbReference type="ARBA" id="ARBA00022679"/>
    </source>
</evidence>
<feature type="binding site" evidence="9">
    <location>
        <begin position="254"/>
        <end position="258"/>
    </location>
    <ligand>
        <name>ATP</name>
        <dbReference type="ChEBI" id="CHEBI:30616"/>
    </ligand>
</feature>
<dbReference type="EMBL" id="CP024176">
    <property type="protein sequence ID" value="ATQ82821.1"/>
    <property type="molecule type" value="Genomic_DNA"/>
</dbReference>
<sequence length="446" mass="49354">MTNSTAFILLPLAPTLRKSVNKLDVSSGYLRLIEITSMKDSVMRHTDSTHPIVVTFNVGSATIKMAAYDTAKAVDSSPLAWSPLFDVNINLKTKNKVWHSMPQSLSDWEPQDSLTETAVSLFTRVKHAFPAREIVCIHRVVHGGKRYHVPVVINETVMAHLVELSPICPLHQPPALSVVNALQAIDKKLVHIAAFDTAFHYHRPEIWSSYALPKSLRDQGVRCYGFHGLSYQAIMRKLKTYLPKIAKKRLIIAHLGSGCSITAVENGKSKDSTFGFSGLDGVPMGTRPGHLDSGVILYMVEQGWTLEQMNQCLYKESGLLGLSEISNDVRDLLASDDPRAKFALAYFATHAAKEIASLMVSMKGCDALIFTAGIGEQSAIIRRMIVEQLDFLGFSLDADKNLDGRIDVPILRINSDDDKQIYVVLTDEQLELALSLEHAITIETDK</sequence>
<dbReference type="GO" id="GO:0005829">
    <property type="term" value="C:cytosol"/>
    <property type="evidence" value="ECO:0007669"/>
    <property type="project" value="TreeGrafter"/>
</dbReference>
<dbReference type="PANTHER" id="PTHR21060">
    <property type="entry name" value="ACETATE KINASE"/>
    <property type="match status" value="1"/>
</dbReference>
<dbReference type="GO" id="GO:0000287">
    <property type="term" value="F:magnesium ion binding"/>
    <property type="evidence" value="ECO:0007669"/>
    <property type="project" value="UniProtKB-UniRule"/>
</dbReference>
<evidence type="ECO:0000256" key="7">
    <source>
        <dbReference type="ARBA" id="ARBA00022840"/>
    </source>
</evidence>
<gene>
    <name evidence="9" type="primary">ackA</name>
    <name evidence="11" type="ORF">YHS_02660</name>
</gene>
<comment type="function">
    <text evidence="9">Catalyzes the formation of acetyl phosphate from acetate and ATP. Can also catalyze the reverse reaction.</text>
</comment>
<comment type="caution">
    <text evidence="9">Lacks conserved residue(s) required for the propagation of feature annotation.</text>
</comment>
<dbReference type="PIRSF" id="PIRSF000722">
    <property type="entry name" value="Acetate_prop_kin"/>
    <property type="match status" value="1"/>
</dbReference>
<evidence type="ECO:0000256" key="6">
    <source>
        <dbReference type="ARBA" id="ARBA00022777"/>
    </source>
</evidence>
<protein>
    <recommendedName>
        <fullName evidence="9">Acetate kinase</fullName>
        <ecNumber evidence="9">2.7.2.1</ecNumber>
    </recommendedName>
    <alternativeName>
        <fullName evidence="9">Acetokinase</fullName>
    </alternativeName>
</protein>
<keyword evidence="5 9" id="KW-0547">Nucleotide-binding</keyword>
<evidence type="ECO:0000256" key="9">
    <source>
        <dbReference type="HAMAP-Rule" id="MF_00020"/>
    </source>
</evidence>
<feature type="binding site" evidence="9">
    <location>
        <position position="57"/>
    </location>
    <ligand>
        <name>Mg(2+)</name>
        <dbReference type="ChEBI" id="CHEBI:18420"/>
    </ligand>
</feature>
<dbReference type="PANTHER" id="PTHR21060:SF21">
    <property type="entry name" value="ACETATE KINASE"/>
    <property type="match status" value="1"/>
</dbReference>
<dbReference type="EC" id="2.7.2.1" evidence="9"/>
<dbReference type="PROSITE" id="PS01076">
    <property type="entry name" value="ACETATE_KINASE_2"/>
    <property type="match status" value="1"/>
</dbReference>
<evidence type="ECO:0000313" key="11">
    <source>
        <dbReference type="EMBL" id="ATQ82821.1"/>
    </source>
</evidence>
<dbReference type="GO" id="GO:0005524">
    <property type="term" value="F:ATP binding"/>
    <property type="evidence" value="ECO:0007669"/>
    <property type="project" value="UniProtKB-KW"/>
</dbReference>
<feature type="binding site" evidence="9">
    <location>
        <position position="64"/>
    </location>
    <ligand>
        <name>ATP</name>
        <dbReference type="ChEBI" id="CHEBI:30616"/>
    </ligand>
</feature>
<evidence type="ECO:0000256" key="1">
    <source>
        <dbReference type="ARBA" id="ARBA00008748"/>
    </source>
</evidence>
<keyword evidence="8 9" id="KW-0460">Magnesium</keyword>
<comment type="subunit">
    <text evidence="9">Homodimer.</text>
</comment>
<comment type="cofactor">
    <cofactor evidence="9">
        <name>Mg(2+)</name>
        <dbReference type="ChEBI" id="CHEBI:18420"/>
    </cofactor>
    <cofactor evidence="9">
        <name>Mn(2+)</name>
        <dbReference type="ChEBI" id="CHEBI:29035"/>
    </cofactor>
    <text evidence="9">Mg(2+). Can also accept Mn(2+).</text>
</comment>
<reference evidence="11" key="1">
    <citation type="submission" date="2017-11" db="EMBL/GenBank/DDBJ databases">
        <title>Complete Genome Sequence from Moraxella oslensis YHS isolated from human skin.</title>
        <authorList>
            <person name="Lee K."/>
            <person name="Lim J.Y."/>
            <person name="Hwang I."/>
        </authorList>
    </citation>
    <scope>NUCLEOTIDE SEQUENCE</scope>
    <source>
        <strain evidence="11">YHS</strain>
    </source>
</reference>